<gene>
    <name evidence="7" type="ORF">AUR64_02735</name>
</gene>
<dbReference type="EMBL" id="LOPU01000040">
    <property type="protein sequence ID" value="KTG07771.1"/>
    <property type="molecule type" value="Genomic_DNA"/>
</dbReference>
<dbReference type="AlphaFoldDB" id="A0A0W1R3G4"/>
<dbReference type="SUPFAM" id="SSF55785">
    <property type="entry name" value="PYP-like sensor domain (PAS domain)"/>
    <property type="match status" value="1"/>
</dbReference>
<reference evidence="7 8" key="1">
    <citation type="submission" date="2015-12" db="EMBL/GenBank/DDBJ databases">
        <title>Haloprofundus marisrubri gen. nov., sp. nov., an extremely halophilic archaeon isolated from the Discovery deep brine-seawater interface in the Red Sea.</title>
        <authorList>
            <person name="Zhang G."/>
            <person name="Stingl U."/>
            <person name="Rashid M."/>
        </authorList>
    </citation>
    <scope>NUCLEOTIDE SEQUENCE [LARGE SCALE GENOMIC DNA]</scope>
    <source>
        <strain evidence="7 8">SB9</strain>
    </source>
</reference>
<dbReference type="PANTHER" id="PTHR34236:SF1">
    <property type="entry name" value="DIMETHYL SULFOXIDE REDUCTASE TRANSCRIPTIONAL ACTIVATOR"/>
    <property type="match status" value="1"/>
</dbReference>
<feature type="domain" description="Bacterioopsin transcriptional activator GAF and HTH associated" evidence="6">
    <location>
        <begin position="325"/>
        <end position="479"/>
    </location>
</feature>
<evidence type="ECO:0000313" key="7">
    <source>
        <dbReference type="EMBL" id="KTG07771.1"/>
    </source>
</evidence>
<keyword evidence="1" id="KW-0805">Transcription regulation</keyword>
<sequence>MHVTQPGLPEILTDESFIEAAFDALPTQIAVLDDIGDIVYTNEAWRSFGESNGIAEPSHTLGVNYLDVCLTSDDEHATTAATGIDAVLRGEQSQFSFEYPCHGPDEKRWFTMRAIQFDYGSEQYVLVLHLNITNRKLSEMRVHEQNTELATLNRVNSLIRELIDSLLGGVTRADIETTVCGQLADSSLFHSAYLVERTFDSRSIAVQTDSGFDEPAREALESLDDANCAQSSIAEAIDDNEIRVVDRPGEVDAEGPITTLANHAEYNSSLVVPVRYRQTVYGALVVNAVAADTFSEREQSAFDVLGEAVGYAFNAIENKMILHADTVTELSFEVPASESPLAAVSAATDCTVDVEGVVPADGGTLRAYLRIREVAPETVLEAFEEYDGVDPTRIVSDDDEEFLLECRVERGSPLVPLVEYGATIETATAADGTLELLTVVSTETDVRSIVESLLAVHPDANLLAKQRTERTVRSVDGFRGELDERLTARQREMLEGAHYAGYFKRPRESSGSDIAESFDISAPTFHQHLQASLQKLTSLALERN</sequence>
<dbReference type="InterPro" id="IPR031803">
    <property type="entry name" value="BAT_GAF/HTH-assoc"/>
</dbReference>
<organism evidence="7 8">
    <name type="scientific">Haloprofundus marisrubri</name>
    <dbReference type="NCBI Taxonomy" id="1514971"/>
    <lineage>
        <taxon>Archaea</taxon>
        <taxon>Methanobacteriati</taxon>
        <taxon>Methanobacteriota</taxon>
        <taxon>Stenosarchaea group</taxon>
        <taxon>Halobacteria</taxon>
        <taxon>Halobacteriales</taxon>
        <taxon>Haloferacaceae</taxon>
        <taxon>Haloprofundus</taxon>
    </lineage>
</organism>
<keyword evidence="2" id="KW-0804">Transcription</keyword>
<evidence type="ECO:0000256" key="2">
    <source>
        <dbReference type="ARBA" id="ARBA00023163"/>
    </source>
</evidence>
<dbReference type="Pfam" id="PF15915">
    <property type="entry name" value="BAT"/>
    <property type="match status" value="1"/>
</dbReference>
<dbReference type="Proteomes" id="UP000054387">
    <property type="component" value="Unassembled WGS sequence"/>
</dbReference>
<dbReference type="Gene3D" id="3.30.450.20">
    <property type="entry name" value="PAS domain"/>
    <property type="match status" value="1"/>
</dbReference>
<evidence type="ECO:0000313" key="8">
    <source>
        <dbReference type="Proteomes" id="UP000054387"/>
    </source>
</evidence>
<dbReference type="STRING" id="1514971.AUR64_02735"/>
<feature type="domain" description="HTH bat-type" evidence="4">
    <location>
        <begin position="486"/>
        <end position="537"/>
    </location>
</feature>
<accession>A0A0W1R3G4</accession>
<dbReference type="SUPFAM" id="SSF55781">
    <property type="entry name" value="GAF domain-like"/>
    <property type="match status" value="1"/>
</dbReference>
<dbReference type="Pfam" id="PF04967">
    <property type="entry name" value="HTH_10"/>
    <property type="match status" value="1"/>
</dbReference>
<dbReference type="Pfam" id="PF08448">
    <property type="entry name" value="PAS_4"/>
    <property type="match status" value="1"/>
</dbReference>
<dbReference type="InterPro" id="IPR029016">
    <property type="entry name" value="GAF-like_dom_sf"/>
</dbReference>
<evidence type="ECO:0000259" key="3">
    <source>
        <dbReference type="Pfam" id="PF01590"/>
    </source>
</evidence>
<keyword evidence="8" id="KW-1185">Reference proteome</keyword>
<dbReference type="Gene3D" id="3.30.450.40">
    <property type="match status" value="1"/>
</dbReference>
<feature type="domain" description="PAS fold-4" evidence="5">
    <location>
        <begin position="22"/>
        <end position="136"/>
    </location>
</feature>
<evidence type="ECO:0000259" key="6">
    <source>
        <dbReference type="Pfam" id="PF15915"/>
    </source>
</evidence>
<protein>
    <submittedName>
        <fullName evidence="7">Uncharacterized protein</fullName>
    </submittedName>
</protein>
<feature type="domain" description="GAF" evidence="3">
    <location>
        <begin position="209"/>
        <end position="312"/>
    </location>
</feature>
<evidence type="ECO:0000256" key="1">
    <source>
        <dbReference type="ARBA" id="ARBA00023015"/>
    </source>
</evidence>
<dbReference type="InterPro" id="IPR007050">
    <property type="entry name" value="HTH_bacterioopsin"/>
</dbReference>
<dbReference type="InterPro" id="IPR035965">
    <property type="entry name" value="PAS-like_dom_sf"/>
</dbReference>
<dbReference type="InterPro" id="IPR003018">
    <property type="entry name" value="GAF"/>
</dbReference>
<dbReference type="Pfam" id="PF01590">
    <property type="entry name" value="GAF"/>
    <property type="match status" value="1"/>
</dbReference>
<dbReference type="PANTHER" id="PTHR34236">
    <property type="entry name" value="DIMETHYL SULFOXIDE REDUCTASE TRANSCRIPTIONAL ACTIVATOR"/>
    <property type="match status" value="1"/>
</dbReference>
<proteinExistence type="predicted"/>
<comment type="caution">
    <text evidence="7">The sequence shown here is derived from an EMBL/GenBank/DDBJ whole genome shotgun (WGS) entry which is preliminary data.</text>
</comment>
<evidence type="ECO:0000259" key="4">
    <source>
        <dbReference type="Pfam" id="PF04967"/>
    </source>
</evidence>
<evidence type="ECO:0000259" key="5">
    <source>
        <dbReference type="Pfam" id="PF08448"/>
    </source>
</evidence>
<name>A0A0W1R3G4_9EURY</name>
<dbReference type="InterPro" id="IPR013656">
    <property type="entry name" value="PAS_4"/>
</dbReference>